<evidence type="ECO:0000313" key="2">
    <source>
        <dbReference type="Proteomes" id="UP000807353"/>
    </source>
</evidence>
<reference evidence="1" key="1">
    <citation type="submission" date="2020-11" db="EMBL/GenBank/DDBJ databases">
        <authorList>
            <consortium name="DOE Joint Genome Institute"/>
            <person name="Ahrendt S."/>
            <person name="Riley R."/>
            <person name="Andreopoulos W."/>
            <person name="Labutti K."/>
            <person name="Pangilinan J."/>
            <person name="Ruiz-Duenas F.J."/>
            <person name="Barrasa J.M."/>
            <person name="Sanchez-Garcia M."/>
            <person name="Camarero S."/>
            <person name="Miyauchi S."/>
            <person name="Serrano A."/>
            <person name="Linde D."/>
            <person name="Babiker R."/>
            <person name="Drula E."/>
            <person name="Ayuso-Fernandez I."/>
            <person name="Pacheco R."/>
            <person name="Padilla G."/>
            <person name="Ferreira P."/>
            <person name="Barriuso J."/>
            <person name="Kellner H."/>
            <person name="Castanera R."/>
            <person name="Alfaro M."/>
            <person name="Ramirez L."/>
            <person name="Pisabarro A.G."/>
            <person name="Kuo A."/>
            <person name="Tritt A."/>
            <person name="Lipzen A."/>
            <person name="He G."/>
            <person name="Yan M."/>
            <person name="Ng V."/>
            <person name="Cullen D."/>
            <person name="Martin F."/>
            <person name="Rosso M.-N."/>
            <person name="Henrissat B."/>
            <person name="Hibbett D."/>
            <person name="Martinez A.T."/>
            <person name="Grigoriev I.V."/>
        </authorList>
    </citation>
    <scope>NUCLEOTIDE SEQUENCE</scope>
    <source>
        <strain evidence="1">CBS 247.69</strain>
    </source>
</reference>
<evidence type="ECO:0000313" key="1">
    <source>
        <dbReference type="EMBL" id="KAF9467509.1"/>
    </source>
</evidence>
<keyword evidence="2" id="KW-1185">Reference proteome</keyword>
<sequence>MDILLVTGVPSDPRIELIEVESEIEKARALLDHLLEKHITIKRRINSHYSPILRLPAEILSEIFMDCYPVNNREQWISDTPLLLGSICTVWRAAAWSISQLWSTISLTIHEGVYSTDKFILFRDWLARACEQPLSLSVEYSSLSISDSDSLEHSTENQQIVSDALNLITQRCKQWENVDLQMYQSLQALGHSFPEEFTHLKFLRLFGEEYRADDIKVFHSASQLREVHLHIFDSPATAALHFPQNPNMQLTLYGGTVHDCLHILRHRPNLVHFGIKNLLLPRISTIFEPATAPFLQALEVAHVTMRNRHPSFETGAFKLLANLTAPALHSLKIVSKDDSWFEALELAEFISRSSCLLTKLSITCDSIDLGGCLSLTPALVELHLCIDEMTEDDWMELAIDEDPSPTTICFIVAPCLTHITFTLTADGTLNCIGLARMAASRRQPTPVSEYFSQLVEFNLVDFESSSEPFPFEVILEESVGLRKGEVW</sequence>
<dbReference type="EMBL" id="MU150236">
    <property type="protein sequence ID" value="KAF9467509.1"/>
    <property type="molecule type" value="Genomic_DNA"/>
</dbReference>
<comment type="caution">
    <text evidence="1">The sequence shown here is derived from an EMBL/GenBank/DDBJ whole genome shotgun (WGS) entry which is preliminary data.</text>
</comment>
<dbReference type="OrthoDB" id="3270987at2759"/>
<proteinExistence type="predicted"/>
<dbReference type="Proteomes" id="UP000807353">
    <property type="component" value="Unassembled WGS sequence"/>
</dbReference>
<dbReference type="Gene3D" id="3.80.10.10">
    <property type="entry name" value="Ribonuclease Inhibitor"/>
    <property type="match status" value="1"/>
</dbReference>
<organism evidence="1 2">
    <name type="scientific">Collybia nuda</name>
    <dbReference type="NCBI Taxonomy" id="64659"/>
    <lineage>
        <taxon>Eukaryota</taxon>
        <taxon>Fungi</taxon>
        <taxon>Dikarya</taxon>
        <taxon>Basidiomycota</taxon>
        <taxon>Agaricomycotina</taxon>
        <taxon>Agaricomycetes</taxon>
        <taxon>Agaricomycetidae</taxon>
        <taxon>Agaricales</taxon>
        <taxon>Tricholomatineae</taxon>
        <taxon>Clitocybaceae</taxon>
        <taxon>Collybia</taxon>
    </lineage>
</organism>
<evidence type="ECO:0008006" key="3">
    <source>
        <dbReference type="Google" id="ProtNLM"/>
    </source>
</evidence>
<protein>
    <recommendedName>
        <fullName evidence="3">F-box domain-containing protein</fullName>
    </recommendedName>
</protein>
<gene>
    <name evidence="1" type="ORF">BDZ94DRAFT_1210590</name>
</gene>
<accession>A0A9P5YDY9</accession>
<name>A0A9P5YDY9_9AGAR</name>
<dbReference type="AlphaFoldDB" id="A0A9P5YDY9"/>
<dbReference type="InterPro" id="IPR032675">
    <property type="entry name" value="LRR_dom_sf"/>
</dbReference>